<sequence length="509" mass="52722">MRKRHLGIALALAGLASGVVTAVPAQATVGHPELAKLVKVKDIRGHLAALEKIAKANGGNRASGQPGYDASVDYVVKVLKRAGYRPQVLPFEFDYYEQQAPTVFEQTAPDPATYAEDAEGDFLTLEYSAEGDVTAPAAPVDTDQPDGLGSGCEADDFAGFPAGSIALIQRGGCNFSVKVANAEDAGAVGAVIYQRPDVAGPVAGTLSGPVGIPVVGPTYELGIGLVGKAKAGGVSLRIKTDVFHERRSSKNVIADTRLGNPGKKVVVGAHLDSVVEGPGINDNGSGTATLLAMAQQIGKLGKKGLRNQVRFAWWGAEEGGLIGSNAYVAALSEAELSTIALNLNFDMLGSPNFARFVYDGDNSLGTPTVPPPGSAEIEKAFTDYFGKRGLATEPTAFDGRSDYFAFINAGIPAGGLFSGAEGVKTAEQVPLYGGTAGEAYDKCYHSACDGLSNINWTGLDQLADGAAHVTQRFARSVEEVTGAGSARTMTLKKASAADTADWRGGALIR</sequence>
<dbReference type="Proteomes" id="UP000236723">
    <property type="component" value="Unassembled WGS sequence"/>
</dbReference>
<dbReference type="Gene3D" id="3.50.30.30">
    <property type="match status" value="1"/>
</dbReference>
<feature type="chain" id="PRO_5039126998" evidence="1">
    <location>
        <begin position="23"/>
        <end position="509"/>
    </location>
</feature>
<dbReference type="InterPro" id="IPR007484">
    <property type="entry name" value="Peptidase_M28"/>
</dbReference>
<keyword evidence="1" id="KW-0732">Signal</keyword>
<evidence type="ECO:0000259" key="3">
    <source>
        <dbReference type="Pfam" id="PF04389"/>
    </source>
</evidence>
<dbReference type="SUPFAM" id="SSF53187">
    <property type="entry name" value="Zn-dependent exopeptidases"/>
    <property type="match status" value="1"/>
</dbReference>
<dbReference type="RefSeq" id="WP_103936976.1">
    <property type="nucleotide sequence ID" value="NZ_FNVO01000002.1"/>
</dbReference>
<dbReference type="OrthoDB" id="345880at2"/>
<evidence type="ECO:0000259" key="2">
    <source>
        <dbReference type="Pfam" id="PF02225"/>
    </source>
</evidence>
<dbReference type="SUPFAM" id="SSF52025">
    <property type="entry name" value="PA domain"/>
    <property type="match status" value="1"/>
</dbReference>
<dbReference type="GO" id="GO:0006508">
    <property type="term" value="P:proteolysis"/>
    <property type="evidence" value="ECO:0007669"/>
    <property type="project" value="InterPro"/>
</dbReference>
<dbReference type="Pfam" id="PF02225">
    <property type="entry name" value="PA"/>
    <property type="match status" value="1"/>
</dbReference>
<evidence type="ECO:0000313" key="5">
    <source>
        <dbReference type="Proteomes" id="UP000236723"/>
    </source>
</evidence>
<dbReference type="PANTHER" id="PTHR12147">
    <property type="entry name" value="METALLOPEPTIDASE M28 FAMILY MEMBER"/>
    <property type="match status" value="1"/>
</dbReference>
<evidence type="ECO:0000313" key="4">
    <source>
        <dbReference type="EMBL" id="SEF91604.1"/>
    </source>
</evidence>
<dbReference type="InterPro" id="IPR003137">
    <property type="entry name" value="PA_domain"/>
</dbReference>
<dbReference type="EMBL" id="FNVO01000002">
    <property type="protein sequence ID" value="SEF91604.1"/>
    <property type="molecule type" value="Genomic_DNA"/>
</dbReference>
<feature type="signal peptide" evidence="1">
    <location>
        <begin position="1"/>
        <end position="22"/>
    </location>
</feature>
<name>A0A1H5VWI1_9ACTN</name>
<feature type="domain" description="Peptidase M28" evidence="3">
    <location>
        <begin position="251"/>
        <end position="469"/>
    </location>
</feature>
<dbReference type="AlphaFoldDB" id="A0A1H5VWI1"/>
<reference evidence="5" key="1">
    <citation type="submission" date="2016-10" db="EMBL/GenBank/DDBJ databases">
        <authorList>
            <person name="Varghese N."/>
            <person name="Submissions S."/>
        </authorList>
    </citation>
    <scope>NUCLEOTIDE SEQUENCE [LARGE SCALE GENOMIC DNA]</scope>
    <source>
        <strain evidence="5">DSM 43163</strain>
    </source>
</reference>
<dbReference type="InterPro" id="IPR046450">
    <property type="entry name" value="PA_dom_sf"/>
</dbReference>
<accession>A0A1H5VWI1</accession>
<feature type="domain" description="PA" evidence="2">
    <location>
        <begin position="149"/>
        <end position="222"/>
    </location>
</feature>
<dbReference type="Pfam" id="PF04389">
    <property type="entry name" value="Peptidase_M28"/>
    <property type="match status" value="1"/>
</dbReference>
<dbReference type="PANTHER" id="PTHR12147:SF26">
    <property type="entry name" value="PEPTIDASE M28 DOMAIN-CONTAINING PROTEIN"/>
    <property type="match status" value="1"/>
</dbReference>
<protein>
    <submittedName>
        <fullName evidence="4">PA domain-containing protein</fullName>
    </submittedName>
</protein>
<dbReference type="GO" id="GO:0008235">
    <property type="term" value="F:metalloexopeptidase activity"/>
    <property type="evidence" value="ECO:0007669"/>
    <property type="project" value="InterPro"/>
</dbReference>
<keyword evidence="5" id="KW-1185">Reference proteome</keyword>
<organism evidence="4 5">
    <name type="scientific">Thermomonospora echinospora</name>
    <dbReference type="NCBI Taxonomy" id="1992"/>
    <lineage>
        <taxon>Bacteria</taxon>
        <taxon>Bacillati</taxon>
        <taxon>Actinomycetota</taxon>
        <taxon>Actinomycetes</taxon>
        <taxon>Streptosporangiales</taxon>
        <taxon>Thermomonosporaceae</taxon>
        <taxon>Thermomonospora</taxon>
    </lineage>
</organism>
<evidence type="ECO:0000256" key="1">
    <source>
        <dbReference type="SAM" id="SignalP"/>
    </source>
</evidence>
<proteinExistence type="predicted"/>
<dbReference type="Gene3D" id="3.40.630.10">
    <property type="entry name" value="Zn peptidases"/>
    <property type="match status" value="1"/>
</dbReference>
<dbReference type="InterPro" id="IPR045175">
    <property type="entry name" value="M28_fam"/>
</dbReference>
<gene>
    <name evidence="4" type="ORF">SAMN04489712_102492</name>
</gene>